<keyword evidence="3" id="KW-1185">Reference proteome</keyword>
<keyword evidence="1" id="KW-0472">Membrane</keyword>
<organism evidence="2 3">
    <name type="scientific">Ruminococcus turbiniformis</name>
    <dbReference type="NCBI Taxonomy" id="2881258"/>
    <lineage>
        <taxon>Bacteria</taxon>
        <taxon>Bacillati</taxon>
        <taxon>Bacillota</taxon>
        <taxon>Clostridia</taxon>
        <taxon>Eubacteriales</taxon>
        <taxon>Oscillospiraceae</taxon>
        <taxon>Ruminococcus</taxon>
    </lineage>
</organism>
<dbReference type="RefSeq" id="WP_227708977.1">
    <property type="nucleotide sequence ID" value="NZ_JAJEQX010000043.1"/>
</dbReference>
<protein>
    <recommendedName>
        <fullName evidence="4">ABC-2 family transporter protein</fullName>
    </recommendedName>
</protein>
<comment type="caution">
    <text evidence="2">The sequence shown here is derived from an EMBL/GenBank/DDBJ whole genome shotgun (WGS) entry which is preliminary data.</text>
</comment>
<evidence type="ECO:0000256" key="1">
    <source>
        <dbReference type="SAM" id="Phobius"/>
    </source>
</evidence>
<keyword evidence="1" id="KW-0812">Transmembrane</keyword>
<proteinExistence type="predicted"/>
<dbReference type="EMBL" id="JAJEQX010000043">
    <property type="protein sequence ID" value="MCC2255996.1"/>
    <property type="molecule type" value="Genomic_DNA"/>
</dbReference>
<gene>
    <name evidence="2" type="ORF">LKD70_16515</name>
</gene>
<feature type="transmembrane region" description="Helical" evidence="1">
    <location>
        <begin position="89"/>
        <end position="111"/>
    </location>
</feature>
<evidence type="ECO:0008006" key="4">
    <source>
        <dbReference type="Google" id="ProtNLM"/>
    </source>
</evidence>
<feature type="transmembrane region" description="Helical" evidence="1">
    <location>
        <begin position="208"/>
        <end position="228"/>
    </location>
</feature>
<feature type="transmembrane region" description="Helical" evidence="1">
    <location>
        <begin position="131"/>
        <end position="151"/>
    </location>
</feature>
<reference evidence="2 3" key="1">
    <citation type="submission" date="2021-10" db="EMBL/GenBank/DDBJ databases">
        <title>Anaerobic single-cell dispensing facilitates the cultivation of human gut bacteria.</title>
        <authorList>
            <person name="Afrizal A."/>
        </authorList>
    </citation>
    <scope>NUCLEOTIDE SEQUENCE [LARGE SCALE GENOMIC DNA]</scope>
    <source>
        <strain evidence="2 3">CLA-AA-H200</strain>
    </source>
</reference>
<name>A0ABS8G189_9FIRM</name>
<dbReference type="Proteomes" id="UP001198151">
    <property type="component" value="Unassembled WGS sequence"/>
</dbReference>
<feature type="transmembrane region" description="Helical" evidence="1">
    <location>
        <begin position="163"/>
        <end position="188"/>
    </location>
</feature>
<accession>A0ABS8G189</accession>
<keyword evidence="1" id="KW-1133">Transmembrane helix</keyword>
<evidence type="ECO:0000313" key="2">
    <source>
        <dbReference type="EMBL" id="MCC2255996.1"/>
    </source>
</evidence>
<sequence>MMKSKWKNEWKISLPVYKIAYSLSFVVILSLIRGVSYSNEVGIAMEAPMAILAAVLCADTYTQEITGKRSEVWRLYPMRNKVTAVMERLAVQEVFLFLLSALGYGLFFLFQRPVFWNTYIPGGEQGTGNEAVQFAFYLAAAAVSLVFWGLLSNTLACLMRNMWAGAGGCLILWLITNSTVGDQCFGAWNLFSYAFRNIEDMSDLSWMRGKVMCLCISVIMAAILPKILKKRG</sequence>
<feature type="transmembrane region" description="Helical" evidence="1">
    <location>
        <begin position="12"/>
        <end position="35"/>
    </location>
</feature>
<evidence type="ECO:0000313" key="3">
    <source>
        <dbReference type="Proteomes" id="UP001198151"/>
    </source>
</evidence>